<dbReference type="EMBL" id="JAGPXC010000001">
    <property type="protein sequence ID" value="KAH6660197.1"/>
    <property type="molecule type" value="Genomic_DNA"/>
</dbReference>
<reference evidence="2" key="1">
    <citation type="journal article" date="2021" name="Nat. Commun.">
        <title>Genetic determinants of endophytism in the Arabidopsis root mycobiome.</title>
        <authorList>
            <person name="Mesny F."/>
            <person name="Miyauchi S."/>
            <person name="Thiergart T."/>
            <person name="Pickel B."/>
            <person name="Atanasova L."/>
            <person name="Karlsson M."/>
            <person name="Huettel B."/>
            <person name="Barry K.W."/>
            <person name="Haridas S."/>
            <person name="Chen C."/>
            <person name="Bauer D."/>
            <person name="Andreopoulos W."/>
            <person name="Pangilinan J."/>
            <person name="LaButti K."/>
            <person name="Riley R."/>
            <person name="Lipzen A."/>
            <person name="Clum A."/>
            <person name="Drula E."/>
            <person name="Henrissat B."/>
            <person name="Kohler A."/>
            <person name="Grigoriev I.V."/>
            <person name="Martin F.M."/>
            <person name="Hacquard S."/>
        </authorList>
    </citation>
    <scope>NUCLEOTIDE SEQUENCE</scope>
    <source>
        <strain evidence="2">MPI-SDFR-AT-0073</strain>
    </source>
</reference>
<keyword evidence="3" id="KW-1185">Reference proteome</keyword>
<name>A0A9P9A384_9PEZI</name>
<feature type="region of interest" description="Disordered" evidence="1">
    <location>
        <begin position="475"/>
        <end position="501"/>
    </location>
</feature>
<proteinExistence type="predicted"/>
<feature type="region of interest" description="Disordered" evidence="1">
    <location>
        <begin position="440"/>
        <end position="460"/>
    </location>
</feature>
<dbReference type="RefSeq" id="XP_045964328.1">
    <property type="nucleotide sequence ID" value="XM_046106359.1"/>
</dbReference>
<organism evidence="2 3">
    <name type="scientific">Truncatella angustata</name>
    <dbReference type="NCBI Taxonomy" id="152316"/>
    <lineage>
        <taxon>Eukaryota</taxon>
        <taxon>Fungi</taxon>
        <taxon>Dikarya</taxon>
        <taxon>Ascomycota</taxon>
        <taxon>Pezizomycotina</taxon>
        <taxon>Sordariomycetes</taxon>
        <taxon>Xylariomycetidae</taxon>
        <taxon>Amphisphaeriales</taxon>
        <taxon>Sporocadaceae</taxon>
        <taxon>Truncatella</taxon>
    </lineage>
</organism>
<feature type="compositionally biased region" description="Acidic residues" evidence="1">
    <location>
        <begin position="817"/>
        <end position="826"/>
    </location>
</feature>
<sequence>MANSTNPDLPKSPVVPLAHTESGSNIGAVPPLPPPVSEPEATLQASTMFAVSTIAEAEKCAQTDIRACALLDLPVDVLRLIVKEVKQANDLITLALTCSTLHSLAIPHIYARFDIVWPESASTPSSSKNVDALTYGLSTLCLGSKFGQRARWLCGGAMAGVGTPGRLVDNQYAKFTRKFGLGNGPHIWVSDYNVTKESGKMLGTLVSLAVAKMVNLETFVWDMPTGVLSDVFMALASLQDDPPGGHCKLEKVHIRWHESWQGPHGTASSESSPVIQPANPVSAPQVYTIQPTSPASHMLTRLSPPKYAESHVEYPTFSVLPPLKSLTVLDINELAYLDEISVLIERSKDTLQELRLGIHHKAIGQDFASAWEGDGLQQVDLNARWPGESAIGDKRLGGVLGVVVGRIFEIRQKRHSRSKQYNSGSITPITDDGITSGISQSSQAWASGDGTGHHGLSPQDSTALGAVPHLLAQDGPAGYTNPEFGSKVKKSGKDDRSRRKRLDGKLRLQSLELERITLSINVCCKVFDWSYLTSLTILSCNRSDALWKALRKRFEPTPPPHGSPAPLLVKYHLTVKELHCDATTPALLNFIRETLEPNTLEVLFLQDRRRSVPAVVGIDVVFKVVKRHHLSLKKLLLDSNEKIGREPYSPGNHWRRWVLNSDMVSYLTSGRMNNLRELAVALHYRDWHLFLQRLPNVLQLRSVHVLQIQDHIGGAFEPKELALQLVDIVTLRPEVQLCYVGIRDRCFEILECSPTRGGADRFGSNGSVFHQTGGAISVIDLDDEDNGDGSNNDSDTDETEDEDDDDDDTNVSHPTEIEDDFTEVSDVESGADNFDEPDDSQSEPRLRLKKILFCDDKVAVFKARHGRI</sequence>
<evidence type="ECO:0000256" key="1">
    <source>
        <dbReference type="SAM" id="MobiDB-lite"/>
    </source>
</evidence>
<evidence type="ECO:0008006" key="4">
    <source>
        <dbReference type="Google" id="ProtNLM"/>
    </source>
</evidence>
<protein>
    <recommendedName>
        <fullName evidence="4">F-box domain-containing protein</fullName>
    </recommendedName>
</protein>
<comment type="caution">
    <text evidence="2">The sequence shown here is derived from an EMBL/GenBank/DDBJ whole genome shotgun (WGS) entry which is preliminary data.</text>
</comment>
<gene>
    <name evidence="2" type="ORF">BKA67DRAFT_653397</name>
</gene>
<feature type="region of interest" description="Disordered" evidence="1">
    <location>
        <begin position="779"/>
        <end position="845"/>
    </location>
</feature>
<dbReference type="Proteomes" id="UP000758603">
    <property type="component" value="Unassembled WGS sequence"/>
</dbReference>
<evidence type="ECO:0000313" key="2">
    <source>
        <dbReference type="EMBL" id="KAH6660197.1"/>
    </source>
</evidence>
<dbReference type="OrthoDB" id="3199516at2759"/>
<dbReference type="AlphaFoldDB" id="A0A9P9A384"/>
<feature type="compositionally biased region" description="Acidic residues" evidence="1">
    <location>
        <begin position="794"/>
        <end position="809"/>
    </location>
</feature>
<accession>A0A9P9A384</accession>
<dbReference type="GeneID" id="70135250"/>
<evidence type="ECO:0000313" key="3">
    <source>
        <dbReference type="Proteomes" id="UP000758603"/>
    </source>
</evidence>